<feature type="domain" description="Sulfatase N-terminal" evidence="10">
    <location>
        <begin position="292"/>
        <end position="561"/>
    </location>
</feature>
<dbReference type="GO" id="GO:0005886">
    <property type="term" value="C:plasma membrane"/>
    <property type="evidence" value="ECO:0007669"/>
    <property type="project" value="UniProtKB-SubCell"/>
</dbReference>
<comment type="subcellular location">
    <subcellularLocation>
        <location evidence="1">Cell membrane</location>
        <topology evidence="1">Multi-pass membrane protein</topology>
    </subcellularLocation>
</comment>
<feature type="binding site" evidence="8">
    <location>
        <position position="508"/>
    </location>
    <ligand>
        <name>Mn(2+)</name>
        <dbReference type="ChEBI" id="CHEBI:29035"/>
    </ligand>
</feature>
<keyword evidence="2" id="KW-1003">Cell membrane</keyword>
<dbReference type="InterPro" id="IPR017850">
    <property type="entry name" value="Alkaline_phosphatase_core_sf"/>
</dbReference>
<evidence type="ECO:0000256" key="3">
    <source>
        <dbReference type="ARBA" id="ARBA00022692"/>
    </source>
</evidence>
<name>A0A921MQJ5_9BACT</name>
<comment type="caution">
    <text evidence="11">The sequence shown here is derived from an EMBL/GenBank/DDBJ whole genome shotgun (WGS) entry which is preliminary data.</text>
</comment>
<dbReference type="PANTHER" id="PTHR47371:SF3">
    <property type="entry name" value="PHOSPHOGLYCEROL TRANSFERASE I"/>
    <property type="match status" value="1"/>
</dbReference>
<evidence type="ECO:0000259" key="10">
    <source>
        <dbReference type="Pfam" id="PF00884"/>
    </source>
</evidence>
<dbReference type="RefSeq" id="WP_273305345.1">
    <property type="nucleotide sequence ID" value="NZ_DYUD01000010.1"/>
</dbReference>
<keyword evidence="7" id="KW-0464">Manganese</keyword>
<dbReference type="AlphaFoldDB" id="A0A921MQJ5"/>
<reference evidence="11" key="2">
    <citation type="submission" date="2021-09" db="EMBL/GenBank/DDBJ databases">
        <authorList>
            <person name="Gilroy R."/>
        </authorList>
    </citation>
    <scope>NUCLEOTIDE SEQUENCE</scope>
    <source>
        <strain evidence="11">CHK121-7720</strain>
    </source>
</reference>
<proteinExistence type="predicted"/>
<feature type="transmembrane region" description="Helical" evidence="9">
    <location>
        <begin position="59"/>
        <end position="81"/>
    </location>
</feature>
<dbReference type="GO" id="GO:0016787">
    <property type="term" value="F:hydrolase activity"/>
    <property type="evidence" value="ECO:0007669"/>
    <property type="project" value="UniProtKB-KW"/>
</dbReference>
<feature type="binding site" evidence="8">
    <location>
        <position position="509"/>
    </location>
    <ligand>
        <name>Mn(2+)</name>
        <dbReference type="ChEBI" id="CHEBI:29035"/>
    </ligand>
</feature>
<dbReference type="InterPro" id="IPR000917">
    <property type="entry name" value="Sulfatase_N"/>
</dbReference>
<sequence length="659" mass="75174">MKRYLYALRYLVSIHLLGLLFFAAFRWILFLQGYDYLTGENLSFLTRAEAFVRGLWLDNVVACYIMILPLTVVSICALMGYYGRGLFRAVNIFFSLFYVLAFAISASDIPYFAYFFKHINASIFNWFGYTGTTLGLMFGEFSYIVAFVLFLALSVLFVYLAHLLRKRTSRDLQRIAAEKFHWRNEVLTLLASIVLIGGCLFGIRGRVGYNPIKVSAAYYCNNTFLNQLGVSPSFNLLRSWLEASKSENREIDLMDDREAIARVRRELHITDSLPDVSPIARRVENPGEPTRQNVVLVFMESMSAELMGHFGNPWHLTPFLDTLATKSLCFNRFFSAGTHTNHAIHSTLYSYPALMKRNSMKGAVIPFFAGLPTILQDNGYTTLFFMTHESQYDNMNGYLRTNGFDRIFAQEDYPREKVVNSFGVQDDFLYQYALPVLTQTAREGKPFFAALLSVSNHPPYVVPADFKARNKIDELRIVEFADHALQEFIEQARQEEWFDNTIFVFVGDHGKIVGTPRSDMPLSFNHVPLLIYAPSSIEPRQIDDLGGQTDIAPTLLGLLHIDYTNNGFGVDLLREKRPAVVFTSDDAIGCVNDSLFYIYKPKDNQEWLLSHKRAVEQSGGVTDESARQSLRNYSFSILQTAQYLMSNSLTGKYIGYQPR</sequence>
<dbReference type="GO" id="GO:0046872">
    <property type="term" value="F:metal ion binding"/>
    <property type="evidence" value="ECO:0007669"/>
    <property type="project" value="UniProtKB-KW"/>
</dbReference>
<evidence type="ECO:0000256" key="1">
    <source>
        <dbReference type="ARBA" id="ARBA00004651"/>
    </source>
</evidence>
<feature type="active site" evidence="6">
    <location>
        <position position="340"/>
    </location>
</feature>
<feature type="transmembrane region" description="Helical" evidence="9">
    <location>
        <begin position="7"/>
        <end position="29"/>
    </location>
</feature>
<feature type="transmembrane region" description="Helical" evidence="9">
    <location>
        <begin position="141"/>
        <end position="164"/>
    </location>
</feature>
<feature type="transmembrane region" description="Helical" evidence="9">
    <location>
        <begin position="185"/>
        <end position="203"/>
    </location>
</feature>
<keyword evidence="7" id="KW-0479">Metal-binding</keyword>
<feature type="binding site" evidence="7">
    <location>
        <position position="457"/>
    </location>
    <ligand>
        <name>substrate</name>
    </ligand>
</feature>
<dbReference type="InterPro" id="IPR012160">
    <property type="entry name" value="LtaS-like"/>
</dbReference>
<accession>A0A921MQJ5</accession>
<keyword evidence="3 9" id="KW-0812">Transmembrane</keyword>
<evidence type="ECO:0000256" key="2">
    <source>
        <dbReference type="ARBA" id="ARBA00022475"/>
    </source>
</evidence>
<evidence type="ECO:0000256" key="9">
    <source>
        <dbReference type="SAM" id="Phobius"/>
    </source>
</evidence>
<organism evidence="11 12">
    <name type="scientific">Barnesiella viscericola</name>
    <dbReference type="NCBI Taxonomy" id="397865"/>
    <lineage>
        <taxon>Bacteria</taxon>
        <taxon>Pseudomonadati</taxon>
        <taxon>Bacteroidota</taxon>
        <taxon>Bacteroidia</taxon>
        <taxon>Bacteroidales</taxon>
        <taxon>Barnesiellaceae</taxon>
        <taxon>Barnesiella</taxon>
    </lineage>
</organism>
<feature type="transmembrane region" description="Helical" evidence="9">
    <location>
        <begin position="93"/>
        <end position="116"/>
    </location>
</feature>
<keyword evidence="5 9" id="KW-0472">Membrane</keyword>
<dbReference type="EMBL" id="DYUD01000010">
    <property type="protein sequence ID" value="HJG88276.1"/>
    <property type="molecule type" value="Genomic_DNA"/>
</dbReference>
<evidence type="ECO:0000313" key="11">
    <source>
        <dbReference type="EMBL" id="HJG88276.1"/>
    </source>
</evidence>
<evidence type="ECO:0000256" key="5">
    <source>
        <dbReference type="ARBA" id="ARBA00023136"/>
    </source>
</evidence>
<feature type="binding site" evidence="8">
    <location>
        <position position="300"/>
    </location>
    <ligand>
        <name>Mn(2+)</name>
        <dbReference type="ChEBI" id="CHEBI:29035"/>
    </ligand>
</feature>
<evidence type="ECO:0000256" key="4">
    <source>
        <dbReference type="ARBA" id="ARBA00022989"/>
    </source>
</evidence>
<gene>
    <name evidence="11" type="ORF">K8U91_02195</name>
</gene>
<evidence type="ECO:0000256" key="8">
    <source>
        <dbReference type="PIRSR" id="PIRSR005091-3"/>
    </source>
</evidence>
<protein>
    <submittedName>
        <fullName evidence="11">Sulfatase-like hydrolase/transferase</fullName>
    </submittedName>
</protein>
<feature type="binding site" evidence="8">
    <location>
        <position position="340"/>
    </location>
    <ligand>
        <name>Mn(2+)</name>
        <dbReference type="ChEBI" id="CHEBI:29035"/>
    </ligand>
</feature>
<evidence type="ECO:0000256" key="7">
    <source>
        <dbReference type="PIRSR" id="PIRSR005091-2"/>
    </source>
</evidence>
<keyword evidence="11" id="KW-0378">Hydrolase</keyword>
<dbReference type="CDD" id="cd16015">
    <property type="entry name" value="LTA_synthase"/>
    <property type="match status" value="1"/>
</dbReference>
<dbReference type="Proteomes" id="UP000757103">
    <property type="component" value="Unassembled WGS sequence"/>
</dbReference>
<dbReference type="SUPFAM" id="SSF53649">
    <property type="entry name" value="Alkaline phosphatase-like"/>
    <property type="match status" value="1"/>
</dbReference>
<dbReference type="Gene3D" id="3.40.720.10">
    <property type="entry name" value="Alkaline Phosphatase, subunit A"/>
    <property type="match status" value="1"/>
</dbReference>
<dbReference type="PIRSF" id="PIRSF005091">
    <property type="entry name" value="Mmb_sulf_HI1246"/>
    <property type="match status" value="1"/>
</dbReference>
<dbReference type="Gene3D" id="3.30.1120.80">
    <property type="match status" value="1"/>
</dbReference>
<keyword evidence="4 9" id="KW-1133">Transmembrane helix</keyword>
<evidence type="ECO:0000313" key="12">
    <source>
        <dbReference type="Proteomes" id="UP000757103"/>
    </source>
</evidence>
<dbReference type="InterPro" id="IPR050448">
    <property type="entry name" value="OpgB/LTA_synthase_biosynth"/>
</dbReference>
<dbReference type="PANTHER" id="PTHR47371">
    <property type="entry name" value="LIPOTEICHOIC ACID SYNTHASE"/>
    <property type="match status" value="1"/>
</dbReference>
<reference evidence="11" key="1">
    <citation type="journal article" date="2021" name="PeerJ">
        <title>Extensive microbial diversity within the chicken gut microbiome revealed by metagenomics and culture.</title>
        <authorList>
            <person name="Gilroy R."/>
            <person name="Ravi A."/>
            <person name="Getino M."/>
            <person name="Pursley I."/>
            <person name="Horton D.L."/>
            <person name="Alikhan N.F."/>
            <person name="Baker D."/>
            <person name="Gharbi K."/>
            <person name="Hall N."/>
            <person name="Watson M."/>
            <person name="Adriaenssens E.M."/>
            <person name="Foster-Nyarko E."/>
            <person name="Jarju S."/>
            <person name="Secka A."/>
            <person name="Antonio M."/>
            <person name="Oren A."/>
            <person name="Chaudhuri R.R."/>
            <person name="La Ragione R."/>
            <person name="Hildebrand F."/>
            <person name="Pallen M.J."/>
        </authorList>
    </citation>
    <scope>NUCLEOTIDE SEQUENCE</scope>
    <source>
        <strain evidence="11">CHK121-7720</strain>
    </source>
</reference>
<dbReference type="Pfam" id="PF00884">
    <property type="entry name" value="Sulfatase"/>
    <property type="match status" value="1"/>
</dbReference>
<evidence type="ECO:0000256" key="6">
    <source>
        <dbReference type="PIRSR" id="PIRSR005091-1"/>
    </source>
</evidence>